<reference evidence="3 4" key="1">
    <citation type="submission" date="2016-10" db="EMBL/GenBank/DDBJ databases">
        <authorList>
            <person name="de Groot N.N."/>
        </authorList>
    </citation>
    <scope>NUCLEOTIDE SEQUENCE [LARGE SCALE GENOMIC DNA]</scope>
    <source>
        <strain evidence="1 4">NLAE-zl-C500</strain>
        <strain evidence="2 3">NLAE-zl-C57</strain>
    </source>
</reference>
<dbReference type="Proteomes" id="UP000183670">
    <property type="component" value="Unassembled WGS sequence"/>
</dbReference>
<evidence type="ECO:0000313" key="2">
    <source>
        <dbReference type="EMBL" id="SDI47461.1"/>
    </source>
</evidence>
<protein>
    <submittedName>
        <fullName evidence="1">Uncharacterized protein</fullName>
    </submittedName>
</protein>
<name>A0A139LNK3_BACOV</name>
<evidence type="ECO:0000313" key="1">
    <source>
        <dbReference type="EMBL" id="SDB79274.1"/>
    </source>
</evidence>
<organism evidence="1 4">
    <name type="scientific">Bacteroides ovatus</name>
    <dbReference type="NCBI Taxonomy" id="28116"/>
    <lineage>
        <taxon>Bacteria</taxon>
        <taxon>Pseudomonadati</taxon>
        <taxon>Bacteroidota</taxon>
        <taxon>Bacteroidia</taxon>
        <taxon>Bacteroidales</taxon>
        <taxon>Bacteroidaceae</taxon>
        <taxon>Bacteroides</taxon>
    </lineage>
</organism>
<evidence type="ECO:0000313" key="3">
    <source>
        <dbReference type="Proteomes" id="UP000181870"/>
    </source>
</evidence>
<sequence>MKIEQRSCPDRLGYAAVQINRVGWGAAFLQEHKIELDKKYEKFF</sequence>
<evidence type="ECO:0000313" key="4">
    <source>
        <dbReference type="Proteomes" id="UP000183670"/>
    </source>
</evidence>
<dbReference type="EMBL" id="FMYE01000068">
    <property type="protein sequence ID" value="SDB79274.1"/>
    <property type="molecule type" value="Genomic_DNA"/>
</dbReference>
<dbReference type="Proteomes" id="UP000181870">
    <property type="component" value="Unassembled WGS sequence"/>
</dbReference>
<proteinExistence type="predicted"/>
<dbReference type="PATRIC" id="fig|28116.10.peg.7"/>
<gene>
    <name evidence="1" type="ORF">SAMN05192581_106815</name>
    <name evidence="2" type="ORF">SAMN05192582_10484</name>
</gene>
<dbReference type="EMBL" id="FNDO01000048">
    <property type="protein sequence ID" value="SDI47461.1"/>
    <property type="molecule type" value="Genomic_DNA"/>
</dbReference>
<accession>A0A139LNK3</accession>
<dbReference type="AlphaFoldDB" id="A0A139LNK3"/>